<dbReference type="KEGG" id="mis:MICPUN_107953"/>
<dbReference type="InParanoid" id="C1E2A5"/>
<evidence type="ECO:0000313" key="2">
    <source>
        <dbReference type="Proteomes" id="UP000002009"/>
    </source>
</evidence>
<organism evidence="1 2">
    <name type="scientific">Micromonas commoda (strain RCC299 / NOUM17 / CCMP2709)</name>
    <name type="common">Picoplanktonic green alga</name>
    <dbReference type="NCBI Taxonomy" id="296587"/>
    <lineage>
        <taxon>Eukaryota</taxon>
        <taxon>Viridiplantae</taxon>
        <taxon>Chlorophyta</taxon>
        <taxon>Mamiellophyceae</taxon>
        <taxon>Mamiellales</taxon>
        <taxon>Mamiellaceae</taxon>
        <taxon>Micromonas</taxon>
    </lineage>
</organism>
<dbReference type="Proteomes" id="UP000002009">
    <property type="component" value="Chromosome 3"/>
</dbReference>
<reference evidence="1 2" key="1">
    <citation type="journal article" date="2009" name="Science">
        <title>Green evolution and dynamic adaptations revealed by genomes of the marine picoeukaryotes Micromonas.</title>
        <authorList>
            <person name="Worden A.Z."/>
            <person name="Lee J.H."/>
            <person name="Mock T."/>
            <person name="Rouze P."/>
            <person name="Simmons M.P."/>
            <person name="Aerts A.L."/>
            <person name="Allen A.E."/>
            <person name="Cuvelier M.L."/>
            <person name="Derelle E."/>
            <person name="Everett M.V."/>
            <person name="Foulon E."/>
            <person name="Grimwood J."/>
            <person name="Gundlach H."/>
            <person name="Henrissat B."/>
            <person name="Napoli C."/>
            <person name="McDonald S.M."/>
            <person name="Parker M.S."/>
            <person name="Rombauts S."/>
            <person name="Salamov A."/>
            <person name="Von Dassow P."/>
            <person name="Badger J.H."/>
            <person name="Coutinho P.M."/>
            <person name="Demir E."/>
            <person name="Dubchak I."/>
            <person name="Gentemann C."/>
            <person name="Eikrem W."/>
            <person name="Gready J.E."/>
            <person name="John U."/>
            <person name="Lanier W."/>
            <person name="Lindquist E.A."/>
            <person name="Lucas S."/>
            <person name="Mayer K.F."/>
            <person name="Moreau H."/>
            <person name="Not F."/>
            <person name="Otillar R."/>
            <person name="Panaud O."/>
            <person name="Pangilinan J."/>
            <person name="Paulsen I."/>
            <person name="Piegu B."/>
            <person name="Poliakov A."/>
            <person name="Robbens S."/>
            <person name="Schmutz J."/>
            <person name="Toulza E."/>
            <person name="Wyss T."/>
            <person name="Zelensky A."/>
            <person name="Zhou K."/>
            <person name="Armbrust E.V."/>
            <person name="Bhattacharya D."/>
            <person name="Goodenough U.W."/>
            <person name="Van de Peer Y."/>
            <person name="Grigoriev I.V."/>
        </authorList>
    </citation>
    <scope>NUCLEOTIDE SEQUENCE [LARGE SCALE GENOMIC DNA]</scope>
    <source>
        <strain evidence="2">RCC299 / NOUM17</strain>
    </source>
</reference>
<protein>
    <submittedName>
        <fullName evidence="1">Uncharacterized protein</fullName>
    </submittedName>
</protein>
<dbReference type="AlphaFoldDB" id="C1E2A5"/>
<keyword evidence="2" id="KW-1185">Reference proteome</keyword>
<accession>C1E2A5</accession>
<proteinExistence type="predicted"/>
<dbReference type="EMBL" id="CP001324">
    <property type="protein sequence ID" value="ACO62308.1"/>
    <property type="molecule type" value="Genomic_DNA"/>
</dbReference>
<name>C1E2A5_MICCC</name>
<dbReference type="RefSeq" id="XP_002501050.1">
    <property type="nucleotide sequence ID" value="XM_002501004.1"/>
</dbReference>
<gene>
    <name evidence="1" type="ORF">MICPUN_107953</name>
</gene>
<sequence>MMQEMLCSPIITEALVKNSAKPTGLISQLKSPHRMTGREKETTMTVTMMKCFVSDPTAMGSKVGTWQMTSPR</sequence>
<evidence type="ECO:0000313" key="1">
    <source>
        <dbReference type="EMBL" id="ACO62308.1"/>
    </source>
</evidence>
<dbReference type="GeneID" id="8241816"/>